<dbReference type="SUPFAM" id="SSF54768">
    <property type="entry name" value="dsRNA-binding domain-like"/>
    <property type="match status" value="1"/>
</dbReference>
<sequence length="340" mass="34844">MSRTDQQPPADEVPPSRRRGGLAAIRGDGQDNPRSFFCRVCHRCENGLWVPAGWYLLERAPGGKGRHIRLGLYCSVACLVRAGEMLQAGAAEHAARLGLPTEEQVRRERNRAVETAQTLLAGGMTVRQAADSLNVPTFTLKVWLKEAGVHLEPGPAPAPQKTAPTPQKTAPTPRATAPAPQKTTPPPRATAPAPQEAVPASQGRRRAAVPPVIFTDASAPTAGAGPSSTQATASLAQIATPPAQITVPSPQAAPASAQSAVAPGRNPVSVLNEQAQKGLISTVTWETAVTGPAHAPSFTVTAATQPAGRPGPASATGTGPSKTAARTAAAAALLAVLGIT</sequence>
<dbReference type="Gene3D" id="3.30.160.20">
    <property type="match status" value="1"/>
</dbReference>
<feature type="region of interest" description="Disordered" evidence="2">
    <location>
        <begin position="151"/>
        <end position="207"/>
    </location>
</feature>
<dbReference type="GO" id="GO:0003723">
    <property type="term" value="F:RNA binding"/>
    <property type="evidence" value="ECO:0007669"/>
    <property type="project" value="UniProtKB-UniRule"/>
</dbReference>
<comment type="caution">
    <text evidence="4">The sequence shown here is derived from an EMBL/GenBank/DDBJ whole genome shotgun (WGS) entry which is preliminary data.</text>
</comment>
<evidence type="ECO:0000313" key="4">
    <source>
        <dbReference type="EMBL" id="GIH81928.1"/>
    </source>
</evidence>
<reference evidence="4" key="1">
    <citation type="submission" date="2021-01" db="EMBL/GenBank/DDBJ databases">
        <title>Whole genome shotgun sequence of Planobispora rosea NBRC 15558.</title>
        <authorList>
            <person name="Komaki H."/>
            <person name="Tamura T."/>
        </authorList>
    </citation>
    <scope>NUCLEOTIDE SEQUENCE</scope>
    <source>
        <strain evidence="4">NBRC 15558</strain>
    </source>
</reference>
<keyword evidence="1" id="KW-0694">RNA-binding</keyword>
<feature type="region of interest" description="Disordered" evidence="2">
    <location>
        <begin position="302"/>
        <end position="322"/>
    </location>
</feature>
<evidence type="ECO:0000259" key="3">
    <source>
        <dbReference type="PROSITE" id="PS50137"/>
    </source>
</evidence>
<dbReference type="InterPro" id="IPR014720">
    <property type="entry name" value="dsRBD_dom"/>
</dbReference>
<proteinExistence type="predicted"/>
<feature type="region of interest" description="Disordered" evidence="2">
    <location>
        <begin position="1"/>
        <end position="27"/>
    </location>
</feature>
<evidence type="ECO:0000256" key="1">
    <source>
        <dbReference type="PROSITE-ProRule" id="PRU00266"/>
    </source>
</evidence>
<feature type="domain" description="DRBM" evidence="3">
    <location>
        <begin position="266"/>
        <end position="339"/>
    </location>
</feature>
<dbReference type="SMART" id="SM00358">
    <property type="entry name" value="DSRM"/>
    <property type="match status" value="1"/>
</dbReference>
<protein>
    <recommendedName>
        <fullName evidence="3">DRBM domain-containing protein</fullName>
    </recommendedName>
</protein>
<dbReference type="Pfam" id="PF00035">
    <property type="entry name" value="dsrm"/>
    <property type="match status" value="1"/>
</dbReference>
<evidence type="ECO:0000313" key="5">
    <source>
        <dbReference type="Proteomes" id="UP000655044"/>
    </source>
</evidence>
<feature type="compositionally biased region" description="Low complexity" evidence="2">
    <location>
        <begin position="159"/>
        <end position="182"/>
    </location>
</feature>
<name>A0A8J3S1G7_PLARO</name>
<organism evidence="4 5">
    <name type="scientific">Planobispora rosea</name>
    <dbReference type="NCBI Taxonomy" id="35762"/>
    <lineage>
        <taxon>Bacteria</taxon>
        <taxon>Bacillati</taxon>
        <taxon>Actinomycetota</taxon>
        <taxon>Actinomycetes</taxon>
        <taxon>Streptosporangiales</taxon>
        <taxon>Streptosporangiaceae</taxon>
        <taxon>Planobispora</taxon>
    </lineage>
</organism>
<dbReference type="PROSITE" id="PS50137">
    <property type="entry name" value="DS_RBD"/>
    <property type="match status" value="1"/>
</dbReference>
<accession>A0A8J3S1G7</accession>
<evidence type="ECO:0000256" key="2">
    <source>
        <dbReference type="SAM" id="MobiDB-lite"/>
    </source>
</evidence>
<dbReference type="RefSeq" id="WP_189242590.1">
    <property type="nucleotide sequence ID" value="NZ_BMQP01000017.1"/>
</dbReference>
<gene>
    <name evidence="4" type="ORF">Pro02_03360</name>
</gene>
<dbReference type="AlphaFoldDB" id="A0A8J3S1G7"/>
<dbReference type="EMBL" id="BOOI01000001">
    <property type="protein sequence ID" value="GIH81928.1"/>
    <property type="molecule type" value="Genomic_DNA"/>
</dbReference>
<keyword evidence="5" id="KW-1185">Reference proteome</keyword>
<dbReference type="Proteomes" id="UP000655044">
    <property type="component" value="Unassembled WGS sequence"/>
</dbReference>